<name>A0A8C9KY14_PANTA</name>
<evidence type="ECO:0000313" key="1">
    <source>
        <dbReference type="Ensembl" id="ENSPTIP00000022757.1"/>
    </source>
</evidence>
<dbReference type="GeneTree" id="ENSGT00560000078585"/>
<accession>A0A8C9KY14</accession>
<organism evidence="1 2">
    <name type="scientific">Panthera tigris altaica</name>
    <name type="common">Siberian tiger</name>
    <dbReference type="NCBI Taxonomy" id="74533"/>
    <lineage>
        <taxon>Eukaryota</taxon>
        <taxon>Metazoa</taxon>
        <taxon>Chordata</taxon>
        <taxon>Craniata</taxon>
        <taxon>Vertebrata</taxon>
        <taxon>Euteleostomi</taxon>
        <taxon>Mammalia</taxon>
        <taxon>Eutheria</taxon>
        <taxon>Laurasiatheria</taxon>
        <taxon>Carnivora</taxon>
        <taxon>Feliformia</taxon>
        <taxon>Felidae</taxon>
        <taxon>Pantherinae</taxon>
        <taxon>Panthera</taxon>
    </lineage>
</organism>
<dbReference type="Ensembl" id="ENSPTIT00000027191.1">
    <property type="protein sequence ID" value="ENSPTIP00000022757.1"/>
    <property type="gene ID" value="ENSPTIG00000019447.1"/>
</dbReference>
<keyword evidence="2" id="KW-1185">Reference proteome</keyword>
<reference evidence="1" key="1">
    <citation type="submission" date="2025-08" db="UniProtKB">
        <authorList>
            <consortium name="Ensembl"/>
        </authorList>
    </citation>
    <scope>IDENTIFICATION</scope>
</reference>
<gene>
    <name evidence="1" type="primary">C5orf58</name>
</gene>
<evidence type="ECO:0000313" key="2">
    <source>
        <dbReference type="Proteomes" id="UP000675900"/>
    </source>
</evidence>
<dbReference type="AlphaFoldDB" id="A0A8C9KY14"/>
<protein>
    <submittedName>
        <fullName evidence="1">Chromosome 5 open reading frame 58</fullName>
    </submittedName>
</protein>
<proteinExistence type="predicted"/>
<sequence length="33" mass="3904">MFKNNVTDHKLNMEAIIKNINMISLELKKMQVN</sequence>
<dbReference type="Proteomes" id="UP000675900">
    <property type="component" value="Unassembled WGS sequence"/>
</dbReference>
<reference evidence="1" key="2">
    <citation type="submission" date="2025-09" db="UniProtKB">
        <authorList>
            <consortium name="Ensembl"/>
        </authorList>
    </citation>
    <scope>IDENTIFICATION</scope>
</reference>